<accession>A0A225C537</accession>
<reference evidence="9" key="1">
    <citation type="submission" date="2017-08" db="EMBL/GenBank/DDBJ databases">
        <title>Genomes of multiple Clavibacter strains from different subspecies.</title>
        <authorList>
            <person name="Yuan X.-K."/>
            <person name="Li X.-S."/>
            <person name="Nie J."/>
            <person name="De Boer S.H."/>
        </authorList>
    </citation>
    <scope>NUCLEOTIDE SEQUENCE [LARGE SCALE GENOMIC DNA]</scope>
    <source>
        <strain evidence="9">ATCC 33566</strain>
    </source>
</reference>
<evidence type="ECO:0000256" key="2">
    <source>
        <dbReference type="ARBA" id="ARBA00022741"/>
    </source>
</evidence>
<evidence type="ECO:0000256" key="5">
    <source>
        <dbReference type="ARBA" id="ARBA00023146"/>
    </source>
</evidence>
<dbReference type="Gene3D" id="3.40.50.620">
    <property type="entry name" value="HUPs"/>
    <property type="match status" value="1"/>
</dbReference>
<evidence type="ECO:0000256" key="4">
    <source>
        <dbReference type="ARBA" id="ARBA00022917"/>
    </source>
</evidence>
<dbReference type="AlphaFoldDB" id="A0A225C537"/>
<dbReference type="InterPro" id="IPR014729">
    <property type="entry name" value="Rossmann-like_a/b/a_fold"/>
</dbReference>
<keyword evidence="3 6" id="KW-0067">ATP-binding</keyword>
<dbReference type="GO" id="GO:0006418">
    <property type="term" value="P:tRNA aminoacylation for protein translation"/>
    <property type="evidence" value="ECO:0007669"/>
    <property type="project" value="InterPro"/>
</dbReference>
<feature type="region of interest" description="Disordered" evidence="7">
    <location>
        <begin position="340"/>
        <end position="366"/>
    </location>
</feature>
<evidence type="ECO:0000256" key="7">
    <source>
        <dbReference type="SAM" id="MobiDB-lite"/>
    </source>
</evidence>
<dbReference type="Proteomes" id="UP000215316">
    <property type="component" value="Unassembled WGS sequence"/>
</dbReference>
<dbReference type="GO" id="GO:0005524">
    <property type="term" value="F:ATP binding"/>
    <property type="evidence" value="ECO:0007669"/>
    <property type="project" value="UniProtKB-KW"/>
</dbReference>
<protein>
    <recommendedName>
        <fullName evidence="8">Methionyl/Leucyl tRNA synthetase domain-containing protein</fullName>
    </recommendedName>
</protein>
<name>A0A225C537_9MICO</name>
<evidence type="ECO:0000256" key="3">
    <source>
        <dbReference type="ARBA" id="ARBA00022840"/>
    </source>
</evidence>
<dbReference type="EMBL" id="MZMQ01000001">
    <property type="protein sequence ID" value="OQJ61888.1"/>
    <property type="molecule type" value="Genomic_DNA"/>
</dbReference>
<proteinExistence type="inferred from homology"/>
<organism evidence="9 10">
    <name type="scientific">Clavibacter tessellarius</name>
    <dbReference type="NCBI Taxonomy" id="31965"/>
    <lineage>
        <taxon>Bacteria</taxon>
        <taxon>Bacillati</taxon>
        <taxon>Actinomycetota</taxon>
        <taxon>Actinomycetes</taxon>
        <taxon>Micrococcales</taxon>
        <taxon>Microbacteriaceae</taxon>
        <taxon>Clavibacter</taxon>
    </lineage>
</organism>
<keyword evidence="4 6" id="KW-0648">Protein biosynthesis</keyword>
<sequence length="419" mass="41544">MGPGAVITVPPASAHSYDHAGWATDLVVAGALGAILGAGVGGRAPAVVATRDEHSIPALAAGPPPPLAHLAALARSVAGGDVVVGSTAQPAVADHARTAWDALAAQGALERGVHARPRCSRCGALPDTTATSACEGCGSPASPGDGEPNWFLRVAPFADGIAAFRERVALRGPAAALGRASAAPPATLSVSRPASRTGGHGVPVPGDPGQVIHSGFVAAASYLAPRPDAGWAESATRIQVLGKGLLNLHLTLVPLLCQALDAPTADVLHVHHHLRVEGRSPREAAAAGITASALVERHGPTAVRWGILRLALARRDASLLLRDLAALGSREAPRVAALAGSGSGAAGAGTDASATPGPHGDPAAGRRTAAQLAALDLGGLTRSLLAAPDRGGLDAVATGTDRARLDSLVAWVVGAGARP</sequence>
<gene>
    <name evidence="9" type="ORF">B5P24_02015</name>
</gene>
<dbReference type="Pfam" id="PF09334">
    <property type="entry name" value="tRNA-synt_1g"/>
    <property type="match status" value="1"/>
</dbReference>
<evidence type="ECO:0000256" key="1">
    <source>
        <dbReference type="ARBA" id="ARBA00022598"/>
    </source>
</evidence>
<evidence type="ECO:0000313" key="9">
    <source>
        <dbReference type="EMBL" id="OQJ61888.1"/>
    </source>
</evidence>
<dbReference type="SUPFAM" id="SSF52374">
    <property type="entry name" value="Nucleotidylyl transferase"/>
    <property type="match status" value="1"/>
</dbReference>
<keyword evidence="2 6" id="KW-0547">Nucleotide-binding</keyword>
<evidence type="ECO:0000259" key="8">
    <source>
        <dbReference type="Pfam" id="PF09334"/>
    </source>
</evidence>
<dbReference type="RefSeq" id="WP_094126290.1">
    <property type="nucleotide sequence ID" value="NZ_CP040788.1"/>
</dbReference>
<comment type="similarity">
    <text evidence="6">Belongs to the class-I aminoacyl-tRNA synthetase family.</text>
</comment>
<evidence type="ECO:0000256" key="6">
    <source>
        <dbReference type="RuleBase" id="RU363039"/>
    </source>
</evidence>
<dbReference type="OrthoDB" id="5126236at2"/>
<keyword evidence="10" id="KW-1185">Reference proteome</keyword>
<feature type="region of interest" description="Disordered" evidence="7">
    <location>
        <begin position="181"/>
        <end position="206"/>
    </location>
</feature>
<comment type="caution">
    <text evidence="9">The sequence shown here is derived from an EMBL/GenBank/DDBJ whole genome shotgun (WGS) entry which is preliminary data.</text>
</comment>
<feature type="domain" description="Methionyl/Leucyl tRNA synthetase" evidence="8">
    <location>
        <begin position="118"/>
        <end position="324"/>
    </location>
</feature>
<dbReference type="InterPro" id="IPR015413">
    <property type="entry name" value="Methionyl/Leucyl_tRNA_Synth"/>
</dbReference>
<dbReference type="GO" id="GO:0004812">
    <property type="term" value="F:aminoacyl-tRNA ligase activity"/>
    <property type="evidence" value="ECO:0007669"/>
    <property type="project" value="UniProtKB-KW"/>
</dbReference>
<keyword evidence="5 6" id="KW-0030">Aminoacyl-tRNA synthetase</keyword>
<evidence type="ECO:0000313" key="10">
    <source>
        <dbReference type="Proteomes" id="UP000215316"/>
    </source>
</evidence>
<keyword evidence="1 6" id="KW-0436">Ligase</keyword>